<name>A0ABS8MN97_9FLAO</name>
<evidence type="ECO:0000259" key="1">
    <source>
        <dbReference type="Pfam" id="PF13360"/>
    </source>
</evidence>
<evidence type="ECO:0000313" key="2">
    <source>
        <dbReference type="EMBL" id="MCC9070238.1"/>
    </source>
</evidence>
<dbReference type="PANTHER" id="PTHR34512">
    <property type="entry name" value="CELL SURFACE PROTEIN"/>
    <property type="match status" value="1"/>
</dbReference>
<dbReference type="InterPro" id="IPR002372">
    <property type="entry name" value="PQQ_rpt_dom"/>
</dbReference>
<feature type="domain" description="Pyrrolo-quinoline quinone repeat" evidence="1">
    <location>
        <begin position="161"/>
        <end position="263"/>
    </location>
</feature>
<evidence type="ECO:0000313" key="3">
    <source>
        <dbReference type="Proteomes" id="UP001430919"/>
    </source>
</evidence>
<gene>
    <name evidence="2" type="ORF">LNQ49_01290</name>
</gene>
<feature type="domain" description="Pyrrolo-quinoline quinone repeat" evidence="1">
    <location>
        <begin position="44"/>
        <end position="158"/>
    </location>
</feature>
<dbReference type="Pfam" id="PF13360">
    <property type="entry name" value="PQQ_2"/>
    <property type="match status" value="3"/>
</dbReference>
<dbReference type="InterPro" id="IPR015943">
    <property type="entry name" value="WD40/YVTN_repeat-like_dom_sf"/>
</dbReference>
<accession>A0ABS8MN97</accession>
<sequence length="404" mass="46065">MKRKLITILFVFTVINIFGQISTVSQPDKTNSSNNELALNEMVTNKVINPLKKAPLNKESILIYDYDGSIFSFDFETEDINWTAKATDSNTEMCANKVTLHDGVVYVPFINGEIFAIDNLSGDVFWKSRLGNITDQIILKDQAPIINDGKLYITAQNQNQSSTIYALNIKDGSLLWSHKLDSPNNDIPVLSFDNKIFTQSASNIYSFEANTGKILNQKSFEHAMNGKPVTDGENVFIANEKDMLFALSPNKLDVLWQFKLDENQYNIKERILCKDKILYFAAPGSKVSSVYSVDSKTGTKIWKTDFEGDNVEYITEDNDFIWGYTRKGKLFKLDLANGEIVFQIKLTTLPVSNIEFPDDDDNLLYYYCDAGLIQFSLKEKEENVYYMRTSLKDDIYSAYLKLIR</sequence>
<protein>
    <submittedName>
        <fullName evidence="2">PQQ-binding-like beta-propeller repeat protein</fullName>
    </submittedName>
</protein>
<dbReference type="InterPro" id="IPR011047">
    <property type="entry name" value="Quinoprotein_ADH-like_sf"/>
</dbReference>
<keyword evidence="3" id="KW-1185">Reference proteome</keyword>
<dbReference type="Gene3D" id="2.130.10.10">
    <property type="entry name" value="YVTN repeat-like/Quinoprotein amine dehydrogenase"/>
    <property type="match status" value="1"/>
</dbReference>
<proteinExistence type="predicted"/>
<dbReference type="PANTHER" id="PTHR34512:SF30">
    <property type="entry name" value="OUTER MEMBRANE PROTEIN ASSEMBLY FACTOR BAMB"/>
    <property type="match status" value="1"/>
</dbReference>
<dbReference type="EMBL" id="JAJJMO010000001">
    <property type="protein sequence ID" value="MCC9070238.1"/>
    <property type="molecule type" value="Genomic_DNA"/>
</dbReference>
<dbReference type="InterPro" id="IPR018391">
    <property type="entry name" value="PQQ_b-propeller_rpt"/>
</dbReference>
<reference evidence="2" key="1">
    <citation type="submission" date="2021-11" db="EMBL/GenBank/DDBJ databases">
        <title>Description of novel Flavobacterium species.</title>
        <authorList>
            <person name="Saticioglu I.B."/>
            <person name="Ay H."/>
            <person name="Altun S."/>
            <person name="Duman M."/>
        </authorList>
    </citation>
    <scope>NUCLEOTIDE SEQUENCE</scope>
    <source>
        <strain evidence="2">F-65</strain>
    </source>
</reference>
<dbReference type="SUPFAM" id="SSF50998">
    <property type="entry name" value="Quinoprotein alcohol dehydrogenase-like"/>
    <property type="match status" value="1"/>
</dbReference>
<feature type="domain" description="Pyrrolo-quinoline quinone repeat" evidence="1">
    <location>
        <begin position="288"/>
        <end position="364"/>
    </location>
</feature>
<dbReference type="Proteomes" id="UP001430919">
    <property type="component" value="Unassembled WGS sequence"/>
</dbReference>
<dbReference type="SMART" id="SM00564">
    <property type="entry name" value="PQQ"/>
    <property type="match status" value="6"/>
</dbReference>
<organism evidence="2 3">
    <name type="scientific">Flavobacterium pisciphilum</name>
    <dbReference type="NCBI Taxonomy" id="2893755"/>
    <lineage>
        <taxon>Bacteria</taxon>
        <taxon>Pseudomonadati</taxon>
        <taxon>Bacteroidota</taxon>
        <taxon>Flavobacteriia</taxon>
        <taxon>Flavobacteriales</taxon>
        <taxon>Flavobacteriaceae</taxon>
        <taxon>Flavobacterium</taxon>
    </lineage>
</organism>
<comment type="caution">
    <text evidence="2">The sequence shown here is derived from an EMBL/GenBank/DDBJ whole genome shotgun (WGS) entry which is preliminary data.</text>
</comment>
<dbReference type="RefSeq" id="WP_229986987.1">
    <property type="nucleotide sequence ID" value="NZ_JAJJMO010000001.1"/>
</dbReference>